<gene>
    <name evidence="3" type="primary">yajL</name>
    <name evidence="2" type="ORF">HHJ74_03540</name>
    <name evidence="3" type="ORF">NCTC11819_01656</name>
</gene>
<dbReference type="EMBL" id="UGGQ01000006">
    <property type="protein sequence ID" value="STO17073.1"/>
    <property type="molecule type" value="Genomic_DNA"/>
</dbReference>
<dbReference type="Pfam" id="PF01965">
    <property type="entry name" value="DJ-1_PfpI"/>
    <property type="match status" value="1"/>
</dbReference>
<dbReference type="AlphaFoldDB" id="A0A2J9KS13"/>
<dbReference type="InterPro" id="IPR002818">
    <property type="entry name" value="DJ-1/PfpI"/>
</dbReference>
<dbReference type="InterPro" id="IPR006287">
    <property type="entry name" value="DJ-1"/>
</dbReference>
<evidence type="ECO:0000313" key="2">
    <source>
        <dbReference type="EMBL" id="NMW92783.1"/>
    </source>
</evidence>
<dbReference type="Proteomes" id="UP000255284">
    <property type="component" value="Unassembled WGS sequence"/>
</dbReference>
<dbReference type="InterPro" id="IPR050325">
    <property type="entry name" value="Prot/Nucl_acid_deglycase"/>
</dbReference>
<evidence type="ECO:0000259" key="1">
    <source>
        <dbReference type="Pfam" id="PF01965"/>
    </source>
</evidence>
<evidence type="ECO:0000313" key="3">
    <source>
        <dbReference type="EMBL" id="STO17073.1"/>
    </source>
</evidence>
<protein>
    <submittedName>
        <fullName evidence="3">Chaperone protein YajL</fullName>
    </submittedName>
    <submittedName>
        <fullName evidence="2">DJ-1/PfpI family protein</fullName>
    </submittedName>
</protein>
<dbReference type="RefSeq" id="WP_004011998.1">
    <property type="nucleotide sequence ID" value="NZ_CAMPNB010000035.1"/>
</dbReference>
<reference evidence="3 4" key="1">
    <citation type="submission" date="2018-06" db="EMBL/GenBank/DDBJ databases">
        <authorList>
            <consortium name="Pathogen Informatics"/>
            <person name="Doyle S."/>
        </authorList>
    </citation>
    <scope>NUCLEOTIDE SEQUENCE [LARGE SCALE GENOMIC DNA]</scope>
    <source>
        <strain evidence="3 4">NCTC11819</strain>
    </source>
</reference>
<organism evidence="2 5">
    <name type="scientific">Mobiluncus mulieris</name>
    <dbReference type="NCBI Taxonomy" id="2052"/>
    <lineage>
        <taxon>Bacteria</taxon>
        <taxon>Bacillati</taxon>
        <taxon>Actinomycetota</taxon>
        <taxon>Actinomycetes</taxon>
        <taxon>Actinomycetales</taxon>
        <taxon>Actinomycetaceae</taxon>
        <taxon>Mobiluncus</taxon>
    </lineage>
</organism>
<dbReference type="PANTHER" id="PTHR48094">
    <property type="entry name" value="PROTEIN/NUCLEIC ACID DEGLYCASE DJ-1-RELATED"/>
    <property type="match status" value="1"/>
</dbReference>
<proteinExistence type="predicted"/>
<evidence type="ECO:0000313" key="5">
    <source>
        <dbReference type="Proteomes" id="UP000582487"/>
    </source>
</evidence>
<feature type="domain" description="DJ-1/PfpI" evidence="1">
    <location>
        <begin position="3"/>
        <end position="168"/>
    </location>
</feature>
<comment type="caution">
    <text evidence="2">The sequence shown here is derived from an EMBL/GenBank/DDBJ whole genome shotgun (WGS) entry which is preliminary data.</text>
</comment>
<name>A0A2J9KS13_9ACTO</name>
<reference evidence="2 5" key="2">
    <citation type="submission" date="2020-04" db="EMBL/GenBank/DDBJ databases">
        <title>Antimicrobial susceptibility and clonality of vaginal-derived multi-drug resistant Mobiluncus isolates in China.</title>
        <authorList>
            <person name="Zhang X."/>
        </authorList>
    </citation>
    <scope>NUCLEOTIDE SEQUENCE [LARGE SCALE GENOMIC DNA]</scope>
    <source>
        <strain evidence="2 5">7</strain>
    </source>
</reference>
<dbReference type="SUPFAM" id="SSF52317">
    <property type="entry name" value="Class I glutamine amidotransferase-like"/>
    <property type="match status" value="1"/>
</dbReference>
<dbReference type="Proteomes" id="UP000582487">
    <property type="component" value="Unassembled WGS sequence"/>
</dbReference>
<sequence length="189" mass="19605">MEASIFLADGVEECEALLVVDLCRRAGIEIQTVAVNDRSGEAARTIHSSHKVSIICDTHLDDYQTAGEKILVVPGGLPGVNNLKANQKLSEILKAQGASAGRLAAVCAGPTVLGNLGLLDGKRATVFPGFDDGLGAAKYEDVPTVVDGQVITGRALGAGIEFALQIVTALRDKETAAKVAKQIVYPAIG</sequence>
<dbReference type="OrthoDB" id="9792284at2"/>
<dbReference type="EMBL" id="JABCUV010000003">
    <property type="protein sequence ID" value="NMW92783.1"/>
    <property type="molecule type" value="Genomic_DNA"/>
</dbReference>
<dbReference type="PANTHER" id="PTHR48094:SF12">
    <property type="entry name" value="PARKINSON DISEASE PROTEIN 7 HOMOLOG"/>
    <property type="match status" value="1"/>
</dbReference>
<dbReference type="GeneID" id="61168292"/>
<evidence type="ECO:0000313" key="4">
    <source>
        <dbReference type="Proteomes" id="UP000255284"/>
    </source>
</evidence>
<dbReference type="Gene3D" id="3.40.50.880">
    <property type="match status" value="1"/>
</dbReference>
<accession>A0A2J9KS13</accession>
<dbReference type="NCBIfam" id="TIGR01383">
    <property type="entry name" value="not_thiJ"/>
    <property type="match status" value="1"/>
</dbReference>
<dbReference type="CDD" id="cd03135">
    <property type="entry name" value="GATase1_DJ-1"/>
    <property type="match status" value="1"/>
</dbReference>
<dbReference type="InterPro" id="IPR029062">
    <property type="entry name" value="Class_I_gatase-like"/>
</dbReference>
<dbReference type="GO" id="GO:0005737">
    <property type="term" value="C:cytoplasm"/>
    <property type="evidence" value="ECO:0007669"/>
    <property type="project" value="TreeGrafter"/>
</dbReference>